<dbReference type="SUPFAM" id="SSF47473">
    <property type="entry name" value="EF-hand"/>
    <property type="match status" value="1"/>
</dbReference>
<name>A0A6V7U0G4_MELEN</name>
<proteinExistence type="predicted"/>
<evidence type="ECO:0000313" key="4">
    <source>
        <dbReference type="EMBL" id="CAD2141359.1"/>
    </source>
</evidence>
<dbReference type="PROSITE" id="PS50222">
    <property type="entry name" value="EF_HAND_2"/>
    <property type="match status" value="1"/>
</dbReference>
<dbReference type="FunFam" id="1.10.238.10:FF:000003">
    <property type="entry name" value="Calmodulin A"/>
    <property type="match status" value="1"/>
</dbReference>
<dbReference type="InterPro" id="IPR011992">
    <property type="entry name" value="EF-hand-dom_pair"/>
</dbReference>
<dbReference type="InterPro" id="IPR002048">
    <property type="entry name" value="EF_hand_dom"/>
</dbReference>
<feature type="domain" description="EF-hand" evidence="3">
    <location>
        <begin position="8"/>
        <end position="40"/>
    </location>
</feature>
<dbReference type="EMBL" id="CAJEWN010000027">
    <property type="protein sequence ID" value="CAD2141359.1"/>
    <property type="molecule type" value="Genomic_DNA"/>
</dbReference>
<dbReference type="Gene3D" id="1.10.238.10">
    <property type="entry name" value="EF-hand"/>
    <property type="match status" value="1"/>
</dbReference>
<dbReference type="Pfam" id="PF00036">
    <property type="entry name" value="EF-hand_1"/>
    <property type="match status" value="1"/>
</dbReference>
<evidence type="ECO:0000313" key="5">
    <source>
        <dbReference type="Proteomes" id="UP000580250"/>
    </source>
</evidence>
<accession>A0A6V7U0G4</accession>
<dbReference type="CDD" id="cd00051">
    <property type="entry name" value="EFh"/>
    <property type="match status" value="1"/>
</dbReference>
<dbReference type="InterPro" id="IPR018247">
    <property type="entry name" value="EF_Hand_1_Ca_BS"/>
</dbReference>
<sequence length="40" mass="4752">MVHMGMQFSEQEVDEMIHEVDVDGDGEINYEEFVKMMSER</sequence>
<evidence type="ECO:0000256" key="2">
    <source>
        <dbReference type="ARBA" id="ARBA00022837"/>
    </source>
</evidence>
<dbReference type="GO" id="GO:0005509">
    <property type="term" value="F:calcium ion binding"/>
    <property type="evidence" value="ECO:0007669"/>
    <property type="project" value="InterPro"/>
</dbReference>
<gene>
    <name evidence="4" type="ORF">MENT_LOCUS6822</name>
</gene>
<protein>
    <recommendedName>
        <fullName evidence="3">EF-hand domain-containing protein</fullName>
    </recommendedName>
</protein>
<reference evidence="4 5" key="1">
    <citation type="submission" date="2020-08" db="EMBL/GenBank/DDBJ databases">
        <authorList>
            <person name="Koutsovoulos G."/>
            <person name="Danchin GJ E."/>
        </authorList>
    </citation>
    <scope>NUCLEOTIDE SEQUENCE [LARGE SCALE GENOMIC DNA]</scope>
</reference>
<keyword evidence="1" id="KW-0677">Repeat</keyword>
<dbReference type="OrthoDB" id="26525at2759"/>
<dbReference type="Proteomes" id="UP000580250">
    <property type="component" value="Unassembled WGS sequence"/>
</dbReference>
<evidence type="ECO:0000256" key="1">
    <source>
        <dbReference type="ARBA" id="ARBA00022737"/>
    </source>
</evidence>
<dbReference type="SMART" id="SM00054">
    <property type="entry name" value="EFh"/>
    <property type="match status" value="1"/>
</dbReference>
<evidence type="ECO:0000259" key="3">
    <source>
        <dbReference type="PROSITE" id="PS50222"/>
    </source>
</evidence>
<dbReference type="AlphaFoldDB" id="A0A6V7U0G4"/>
<comment type="caution">
    <text evidence="4">The sequence shown here is derived from an EMBL/GenBank/DDBJ whole genome shotgun (WGS) entry which is preliminary data.</text>
</comment>
<dbReference type="PROSITE" id="PS00018">
    <property type="entry name" value="EF_HAND_1"/>
    <property type="match status" value="1"/>
</dbReference>
<keyword evidence="2" id="KW-0106">Calcium</keyword>
<organism evidence="4 5">
    <name type="scientific">Meloidogyne enterolobii</name>
    <name type="common">Root-knot nematode worm</name>
    <name type="synonym">Meloidogyne mayaguensis</name>
    <dbReference type="NCBI Taxonomy" id="390850"/>
    <lineage>
        <taxon>Eukaryota</taxon>
        <taxon>Metazoa</taxon>
        <taxon>Ecdysozoa</taxon>
        <taxon>Nematoda</taxon>
        <taxon>Chromadorea</taxon>
        <taxon>Rhabditida</taxon>
        <taxon>Tylenchina</taxon>
        <taxon>Tylenchomorpha</taxon>
        <taxon>Tylenchoidea</taxon>
        <taxon>Meloidogynidae</taxon>
        <taxon>Meloidogyninae</taxon>
        <taxon>Meloidogyne</taxon>
    </lineage>
</organism>